<dbReference type="AlphaFoldDB" id="H1PPH5"/>
<feature type="region of interest" description="Disordered" evidence="4">
    <location>
        <begin position="176"/>
        <end position="200"/>
    </location>
</feature>
<gene>
    <name evidence="5" type="ORF">HMPREF0402_00318</name>
</gene>
<dbReference type="RefSeq" id="WP_008695633.1">
    <property type="nucleotide sequence ID" value="NZ_KE161007.1"/>
</dbReference>
<comment type="caution">
    <text evidence="5">The sequence shown here is derived from an EMBL/GenBank/DDBJ whole genome shotgun (WGS) entry which is preliminary data.</text>
</comment>
<proteinExistence type="inferred from homology"/>
<dbReference type="InterPro" id="IPR041247">
    <property type="entry name" value="Rad52_fam"/>
</dbReference>
<dbReference type="Proteomes" id="UP000003233">
    <property type="component" value="Unassembled WGS sequence"/>
</dbReference>
<evidence type="ECO:0000313" key="5">
    <source>
        <dbReference type="EMBL" id="EHO84499.1"/>
    </source>
</evidence>
<dbReference type="BioCyc" id="FSP457404-HMP:GTSQ-319-MONOMER"/>
<feature type="compositionally biased region" description="Basic and acidic residues" evidence="4">
    <location>
        <begin position="177"/>
        <end position="193"/>
    </location>
</feature>
<dbReference type="HOGENOM" id="CLU_1041128_0_0_0"/>
<keyword evidence="2" id="KW-0227">DNA damage</keyword>
<evidence type="ECO:0008006" key="7">
    <source>
        <dbReference type="Google" id="ProtNLM"/>
    </source>
</evidence>
<keyword evidence="3" id="KW-0234">DNA repair</keyword>
<dbReference type="PATRIC" id="fig|457404.5.peg.929"/>
<evidence type="ECO:0000256" key="3">
    <source>
        <dbReference type="ARBA" id="ARBA00023204"/>
    </source>
</evidence>
<sequence>MCKKLNDKFKIEDISWKVLTCKWNNGKPWALLTPYVNASAIQSRLDELFDFDGWQTEYVMNNQYVNCRLSIWSDKRNQWITKENTCEVDDPKQDNSPNNPYKTACSGAFKRVALEFGIGRYLKNIKYFAKNVCESPDDKTLYLLCTDKKSNKIFYASIPSEKEILELIEIPENNNKVPEKDKELPEKPTELSNKEIGPTKNNKDLISQETAIQITKFIKSKFSENEGKVILGIRRAFNISDFKELTKQQHEIIINCQFDIEKIKKAV</sequence>
<reference evidence="5 6" key="1">
    <citation type="submission" date="2012-07" db="EMBL/GenBank/DDBJ databases">
        <title>The Genome Sequence of Fusobacterium ulcerans 12_1B.</title>
        <authorList>
            <consortium name="The Broad Institute Genome Sequencing Platform"/>
            <person name="Earl A."/>
            <person name="Ward D."/>
            <person name="Feldgarden M."/>
            <person name="Gevers D."/>
            <person name="Strauss J."/>
            <person name="Ambrose C.E."/>
            <person name="Allen-Vercoe E."/>
            <person name="Walker B."/>
            <person name="Young S.K."/>
            <person name="Zeng Q."/>
            <person name="Gargeya S."/>
            <person name="Fitzgerald M."/>
            <person name="Haas B."/>
            <person name="Abouelleil A."/>
            <person name="Alvarado L."/>
            <person name="Arachchi H.M."/>
            <person name="Berlin A.M."/>
            <person name="Chapman S.B."/>
            <person name="Goldberg J."/>
            <person name="Griggs A."/>
            <person name="Gujja S."/>
            <person name="Hansen M."/>
            <person name="Howarth C."/>
            <person name="Imamovic A."/>
            <person name="Larimer J."/>
            <person name="McCowen C."/>
            <person name="Montmayeur A."/>
            <person name="Murphy C."/>
            <person name="Neiman D."/>
            <person name="Pearson M."/>
            <person name="Priest M."/>
            <person name="Roberts A."/>
            <person name="Saif S."/>
            <person name="Shea T."/>
            <person name="Sisk P."/>
            <person name="Sykes S."/>
            <person name="Wortman J."/>
            <person name="Nusbaum C."/>
            <person name="Birren B."/>
        </authorList>
    </citation>
    <scope>NUCLEOTIDE SEQUENCE [LARGE SCALE GENOMIC DNA]</scope>
    <source>
        <strain evidence="5 6">12_1B</strain>
    </source>
</reference>
<dbReference type="Pfam" id="PF04098">
    <property type="entry name" value="Rad52_Rad22"/>
    <property type="match status" value="1"/>
</dbReference>
<dbReference type="GO" id="GO:0006281">
    <property type="term" value="P:DNA repair"/>
    <property type="evidence" value="ECO:0007669"/>
    <property type="project" value="UniProtKB-KW"/>
</dbReference>
<evidence type="ECO:0000256" key="4">
    <source>
        <dbReference type="SAM" id="MobiDB-lite"/>
    </source>
</evidence>
<dbReference type="EMBL" id="AGWJ02000004">
    <property type="protein sequence ID" value="EHO84499.1"/>
    <property type="molecule type" value="Genomic_DNA"/>
</dbReference>
<protein>
    <recommendedName>
        <fullName evidence="7">Rad52/22 family double-strand break repair protein</fullName>
    </recommendedName>
</protein>
<evidence type="ECO:0000256" key="2">
    <source>
        <dbReference type="ARBA" id="ARBA00022763"/>
    </source>
</evidence>
<evidence type="ECO:0000313" key="6">
    <source>
        <dbReference type="Proteomes" id="UP000003233"/>
    </source>
</evidence>
<accession>H1PPH5</accession>
<organism evidence="5 6">
    <name type="scientific">Fusobacterium ulcerans 12-1B</name>
    <dbReference type="NCBI Taxonomy" id="457404"/>
    <lineage>
        <taxon>Bacteria</taxon>
        <taxon>Fusobacteriati</taxon>
        <taxon>Fusobacteriota</taxon>
        <taxon>Fusobacteriia</taxon>
        <taxon>Fusobacteriales</taxon>
        <taxon>Fusobacteriaceae</taxon>
        <taxon>Fusobacterium</taxon>
    </lineage>
</organism>
<keyword evidence="6" id="KW-1185">Reference proteome</keyword>
<comment type="similarity">
    <text evidence="1">Belongs to the RAD52 family.</text>
</comment>
<name>H1PPH5_9FUSO</name>
<evidence type="ECO:0000256" key="1">
    <source>
        <dbReference type="ARBA" id="ARBA00006638"/>
    </source>
</evidence>